<sequence>MAAKYILKQAGTKEEMNGIMDVIWAANYTPYEPFVQIFFPVTGIFPAERKAAIVESKARFWDLHQEDPSSNWFYVEEIGTGQPVGCAQWQLFLENPFPTGPPKLQATWWPETEDREFCEQILNQIYKPRASWMTRPHLALNWMAVIPTHRRLGVGSLLMQHGIKRADSLSLECWLEASAMGRPLYEQFGFQSLFKIAFDTTRKNATDVWRKCEHEMTPAPFHAMWRPKQGVWEEEAEGEGKEVKMPWELGKGGKVELNGEVDQVW</sequence>
<keyword evidence="2" id="KW-1185">Reference proteome</keyword>
<proteinExistence type="predicted"/>
<protein>
    <submittedName>
        <fullName evidence="1">Uncharacterized protein</fullName>
    </submittedName>
</protein>
<comment type="caution">
    <text evidence="1">The sequence shown here is derived from an EMBL/GenBank/DDBJ whole genome shotgun (WGS) entry which is preliminary data.</text>
</comment>
<evidence type="ECO:0000313" key="1">
    <source>
        <dbReference type="EMBL" id="KAF2475866.1"/>
    </source>
</evidence>
<dbReference type="EMBL" id="MU003495">
    <property type="protein sequence ID" value="KAF2475866.1"/>
    <property type="molecule type" value="Genomic_DNA"/>
</dbReference>
<accession>A0ACB6RBM6</accession>
<organism evidence="1 2">
    <name type="scientific">Lindgomyces ingoldianus</name>
    <dbReference type="NCBI Taxonomy" id="673940"/>
    <lineage>
        <taxon>Eukaryota</taxon>
        <taxon>Fungi</taxon>
        <taxon>Dikarya</taxon>
        <taxon>Ascomycota</taxon>
        <taxon>Pezizomycotina</taxon>
        <taxon>Dothideomycetes</taxon>
        <taxon>Pleosporomycetidae</taxon>
        <taxon>Pleosporales</taxon>
        <taxon>Lindgomycetaceae</taxon>
        <taxon>Lindgomyces</taxon>
    </lineage>
</organism>
<reference evidence="1" key="1">
    <citation type="journal article" date="2020" name="Stud. Mycol.">
        <title>101 Dothideomycetes genomes: a test case for predicting lifestyles and emergence of pathogens.</title>
        <authorList>
            <person name="Haridas S."/>
            <person name="Albert R."/>
            <person name="Binder M."/>
            <person name="Bloem J."/>
            <person name="Labutti K."/>
            <person name="Salamov A."/>
            <person name="Andreopoulos B."/>
            <person name="Baker S."/>
            <person name="Barry K."/>
            <person name="Bills G."/>
            <person name="Bluhm B."/>
            <person name="Cannon C."/>
            <person name="Castanera R."/>
            <person name="Culley D."/>
            <person name="Daum C."/>
            <person name="Ezra D."/>
            <person name="Gonzalez J."/>
            <person name="Henrissat B."/>
            <person name="Kuo A."/>
            <person name="Liang C."/>
            <person name="Lipzen A."/>
            <person name="Lutzoni F."/>
            <person name="Magnuson J."/>
            <person name="Mondo S."/>
            <person name="Nolan M."/>
            <person name="Ohm R."/>
            <person name="Pangilinan J."/>
            <person name="Park H.-J."/>
            <person name="Ramirez L."/>
            <person name="Alfaro M."/>
            <person name="Sun H."/>
            <person name="Tritt A."/>
            <person name="Yoshinaga Y."/>
            <person name="Zwiers L.-H."/>
            <person name="Turgeon B."/>
            <person name="Goodwin S."/>
            <person name="Spatafora J."/>
            <person name="Crous P."/>
            <person name="Grigoriev I."/>
        </authorList>
    </citation>
    <scope>NUCLEOTIDE SEQUENCE</scope>
    <source>
        <strain evidence="1">ATCC 200398</strain>
    </source>
</reference>
<dbReference type="Proteomes" id="UP000799755">
    <property type="component" value="Unassembled WGS sequence"/>
</dbReference>
<gene>
    <name evidence="1" type="ORF">BDR25DRAFT_379440</name>
</gene>
<name>A0ACB6RBM6_9PLEO</name>
<evidence type="ECO:0000313" key="2">
    <source>
        <dbReference type="Proteomes" id="UP000799755"/>
    </source>
</evidence>